<organism evidence="3 4">
    <name type="scientific">Pisum sativum</name>
    <name type="common">Garden pea</name>
    <name type="synonym">Lathyrus oleraceus</name>
    <dbReference type="NCBI Taxonomy" id="3888"/>
    <lineage>
        <taxon>Eukaryota</taxon>
        <taxon>Viridiplantae</taxon>
        <taxon>Streptophyta</taxon>
        <taxon>Embryophyta</taxon>
        <taxon>Tracheophyta</taxon>
        <taxon>Spermatophyta</taxon>
        <taxon>Magnoliopsida</taxon>
        <taxon>eudicotyledons</taxon>
        <taxon>Gunneridae</taxon>
        <taxon>Pentapetalae</taxon>
        <taxon>rosids</taxon>
        <taxon>fabids</taxon>
        <taxon>Fabales</taxon>
        <taxon>Fabaceae</taxon>
        <taxon>Papilionoideae</taxon>
        <taxon>50 kb inversion clade</taxon>
        <taxon>NPAAA clade</taxon>
        <taxon>Hologalegina</taxon>
        <taxon>IRL clade</taxon>
        <taxon>Fabeae</taxon>
        <taxon>Lathyrus</taxon>
    </lineage>
</organism>
<accession>A0A9D4WDX7</accession>
<name>A0A9D4WDX7_PEA</name>
<evidence type="ECO:0000313" key="4">
    <source>
        <dbReference type="Proteomes" id="UP001058974"/>
    </source>
</evidence>
<comment type="caution">
    <text evidence="3">The sequence shown here is derived from an EMBL/GenBank/DDBJ whole genome shotgun (WGS) entry which is preliminary data.</text>
</comment>
<feature type="region of interest" description="Disordered" evidence="2">
    <location>
        <begin position="10"/>
        <end position="29"/>
    </location>
</feature>
<dbReference type="PANTHER" id="PTHR13890">
    <property type="entry name" value="RNA SPLICING PROTEIN MRS2, MITOCHONDRIAL"/>
    <property type="match status" value="1"/>
</dbReference>
<evidence type="ECO:0000313" key="3">
    <source>
        <dbReference type="EMBL" id="KAI5401054.1"/>
    </source>
</evidence>
<gene>
    <name evidence="3" type="ORF">KIW84_065768</name>
</gene>
<dbReference type="InterPro" id="IPR039204">
    <property type="entry name" value="MRS2-like"/>
</dbReference>
<dbReference type="Gramene" id="Psat06G0576800-T2">
    <property type="protein sequence ID" value="KAI5401054.1"/>
    <property type="gene ID" value="KIW84_065768"/>
</dbReference>
<reference evidence="3 4" key="1">
    <citation type="journal article" date="2022" name="Nat. Genet.">
        <title>Improved pea reference genome and pan-genome highlight genomic features and evolutionary characteristics.</title>
        <authorList>
            <person name="Yang T."/>
            <person name="Liu R."/>
            <person name="Luo Y."/>
            <person name="Hu S."/>
            <person name="Wang D."/>
            <person name="Wang C."/>
            <person name="Pandey M.K."/>
            <person name="Ge S."/>
            <person name="Xu Q."/>
            <person name="Li N."/>
            <person name="Li G."/>
            <person name="Huang Y."/>
            <person name="Saxena R.K."/>
            <person name="Ji Y."/>
            <person name="Li M."/>
            <person name="Yan X."/>
            <person name="He Y."/>
            <person name="Liu Y."/>
            <person name="Wang X."/>
            <person name="Xiang C."/>
            <person name="Varshney R.K."/>
            <person name="Ding H."/>
            <person name="Gao S."/>
            <person name="Zong X."/>
        </authorList>
    </citation>
    <scope>NUCLEOTIDE SEQUENCE [LARGE SCALE GENOMIC DNA]</scope>
    <source>
        <strain evidence="3 4">cv. Zhongwan 6</strain>
    </source>
</reference>
<dbReference type="EMBL" id="JAMSHJ010000006">
    <property type="protein sequence ID" value="KAI5401054.1"/>
    <property type="molecule type" value="Genomic_DNA"/>
</dbReference>
<dbReference type="Proteomes" id="UP001058974">
    <property type="component" value="Chromosome 6"/>
</dbReference>
<evidence type="ECO:0000256" key="2">
    <source>
        <dbReference type="SAM" id="MobiDB-lite"/>
    </source>
</evidence>
<protein>
    <submittedName>
        <fullName evidence="3">Uncharacterized protein</fullName>
    </submittedName>
</protein>
<dbReference type="GO" id="GO:0015095">
    <property type="term" value="F:magnesium ion transmembrane transporter activity"/>
    <property type="evidence" value="ECO:0007669"/>
    <property type="project" value="UniProtKB-ARBA"/>
</dbReference>
<proteinExistence type="inferred from homology"/>
<dbReference type="PANTHER" id="PTHR13890:SF35">
    <property type="entry name" value="MAGNESIUM TRANSPORTER MRS2-3"/>
    <property type="match status" value="1"/>
</dbReference>
<comment type="similarity">
    <text evidence="1">Belongs to the CorA metal ion transporter (MIT) (TC 1.A.35.5) family.</text>
</comment>
<dbReference type="AlphaFoldDB" id="A0A9D4WDX7"/>
<sequence length="284" mass="32138">MTIFRTLSESSLKQGGDLTDHDDSKSIVSGEIPKSQAGTVNSGVGSVEELEKLLGAYFVQIGSTLNKLSMLNEYVEDTEDYINITLDDKQNRILQTGVHIGTISVIVNSFIVVTGSLQDVERDTQYHEQVLVAWFRRQESYTLGNTHCRVKDDKNAAFWYSKWICNQSLKDVFPELFASAVDPFCSVADAGQWELGDFLAEFKTVLDADDDFVWIPEKEKFSVKSAYVDFLSRLPTRDQIVKRRILCDDKDIVVCFALRLMNRNNMFLAIVISTEEFGQQSLRG</sequence>
<keyword evidence="4" id="KW-1185">Reference proteome</keyword>
<dbReference type="Gene3D" id="1.20.58.340">
    <property type="entry name" value="Magnesium transport protein CorA, transmembrane region"/>
    <property type="match status" value="1"/>
</dbReference>
<evidence type="ECO:0000256" key="1">
    <source>
        <dbReference type="ARBA" id="ARBA00007535"/>
    </source>
</evidence>